<evidence type="ECO:0000313" key="2">
    <source>
        <dbReference type="Proteomes" id="UP000054107"/>
    </source>
</evidence>
<name>A0A0B7MWK2_9FUNG</name>
<dbReference type="SUPFAM" id="SSF52540">
    <property type="entry name" value="P-loop containing nucleoside triphosphate hydrolases"/>
    <property type="match status" value="1"/>
</dbReference>
<keyword evidence="2" id="KW-1185">Reference proteome</keyword>
<dbReference type="AlphaFoldDB" id="A0A0B7MWK2"/>
<sequence length="275" mass="31663">MGSGKTHIAKNYIHRNPNTISILSITFRVSLARYLASEFGISCYLEENIWNDDNRQRRERIVICLDSFYKLDIDQYDIIIIYEATFVQYHLLLGTIRPSDISTTLTKLKLYLKNTNKIIFMQHRIPDSTINFYCNLISCDPFDKNIVTKQKFDKPTALQALKKWAKIGSMISFMIQGYRSSFNITDGKSNNPFIVFCSRVDFSLALLQIMREVAQVEFGDEATMRVKGVWAQIQNDPWWCSKILTNPNSTAIDCDVLMVTNVLQAGHNSYFCTGN</sequence>
<dbReference type="OrthoDB" id="2275009at2759"/>
<reference evidence="1 2" key="1">
    <citation type="submission" date="2014-09" db="EMBL/GenBank/DDBJ databases">
        <authorList>
            <person name="Ellenberger Sabrina"/>
        </authorList>
    </citation>
    <scope>NUCLEOTIDE SEQUENCE [LARGE SCALE GENOMIC DNA]</scope>
    <source>
        <strain evidence="1 2">CBS 412.66</strain>
    </source>
</reference>
<evidence type="ECO:0008006" key="3">
    <source>
        <dbReference type="Google" id="ProtNLM"/>
    </source>
</evidence>
<dbReference type="EMBL" id="LN724060">
    <property type="protein sequence ID" value="CEP10411.1"/>
    <property type="molecule type" value="Genomic_DNA"/>
</dbReference>
<evidence type="ECO:0000313" key="1">
    <source>
        <dbReference type="EMBL" id="CEP10411.1"/>
    </source>
</evidence>
<organism evidence="1 2">
    <name type="scientific">Parasitella parasitica</name>
    <dbReference type="NCBI Taxonomy" id="35722"/>
    <lineage>
        <taxon>Eukaryota</taxon>
        <taxon>Fungi</taxon>
        <taxon>Fungi incertae sedis</taxon>
        <taxon>Mucoromycota</taxon>
        <taxon>Mucoromycotina</taxon>
        <taxon>Mucoromycetes</taxon>
        <taxon>Mucorales</taxon>
        <taxon>Mucorineae</taxon>
        <taxon>Mucoraceae</taxon>
        <taxon>Parasitella</taxon>
    </lineage>
</organism>
<proteinExistence type="predicted"/>
<dbReference type="Proteomes" id="UP000054107">
    <property type="component" value="Unassembled WGS sequence"/>
</dbReference>
<protein>
    <recommendedName>
        <fullName evidence="3">Replication origin-binding protein domain-containing protein</fullName>
    </recommendedName>
</protein>
<accession>A0A0B7MWK2</accession>
<dbReference type="InterPro" id="IPR027417">
    <property type="entry name" value="P-loop_NTPase"/>
</dbReference>
<gene>
    <name evidence="1" type="primary">PARPA_04091.1 scaffold 11608</name>
</gene>